<dbReference type="PANTHER" id="PTHR32089:SF112">
    <property type="entry name" value="LYSOZYME-LIKE PROTEIN-RELATED"/>
    <property type="match status" value="1"/>
</dbReference>
<dbReference type="PROSITE" id="PS50111">
    <property type="entry name" value="CHEMOTAXIS_TRANSDUC_2"/>
    <property type="match status" value="1"/>
</dbReference>
<keyword evidence="4" id="KW-0812">Transmembrane</keyword>
<dbReference type="GO" id="GO:0006935">
    <property type="term" value="P:chemotaxis"/>
    <property type="evidence" value="ECO:0007669"/>
    <property type="project" value="InterPro"/>
</dbReference>
<dbReference type="InterPro" id="IPR004090">
    <property type="entry name" value="Chemotax_Me-accpt_rcpt"/>
</dbReference>
<evidence type="ECO:0000256" key="4">
    <source>
        <dbReference type="SAM" id="Phobius"/>
    </source>
</evidence>
<dbReference type="GO" id="GO:0007165">
    <property type="term" value="P:signal transduction"/>
    <property type="evidence" value="ECO:0007669"/>
    <property type="project" value="UniProtKB-KW"/>
</dbReference>
<dbReference type="Gene3D" id="1.10.287.950">
    <property type="entry name" value="Methyl-accepting chemotaxis protein"/>
    <property type="match status" value="1"/>
</dbReference>
<dbReference type="GO" id="GO:0016020">
    <property type="term" value="C:membrane"/>
    <property type="evidence" value="ECO:0007669"/>
    <property type="project" value="InterPro"/>
</dbReference>
<evidence type="ECO:0000256" key="1">
    <source>
        <dbReference type="ARBA" id="ARBA00023224"/>
    </source>
</evidence>
<gene>
    <name evidence="6" type="ORF">G7B40_026890</name>
</gene>
<dbReference type="Pfam" id="PF05227">
    <property type="entry name" value="CHASE3"/>
    <property type="match status" value="1"/>
</dbReference>
<feature type="domain" description="Methyl-accepting transducer" evidence="5">
    <location>
        <begin position="223"/>
        <end position="459"/>
    </location>
</feature>
<organism evidence="6 7">
    <name type="scientific">Aetokthonos hydrillicola Thurmond2011</name>
    <dbReference type="NCBI Taxonomy" id="2712845"/>
    <lineage>
        <taxon>Bacteria</taxon>
        <taxon>Bacillati</taxon>
        <taxon>Cyanobacteriota</taxon>
        <taxon>Cyanophyceae</taxon>
        <taxon>Nostocales</taxon>
        <taxon>Hapalosiphonaceae</taxon>
        <taxon>Aetokthonos</taxon>
    </lineage>
</organism>
<reference evidence="7" key="1">
    <citation type="journal article" date="2021" name="Science">
        <title>Hunting the eagle killer: A cyanobacterial neurotoxin causes vacuolar myelinopathy.</title>
        <authorList>
            <person name="Breinlinger S."/>
            <person name="Phillips T.J."/>
            <person name="Haram B.N."/>
            <person name="Mares J."/>
            <person name="Martinez Yerena J.A."/>
            <person name="Hrouzek P."/>
            <person name="Sobotka R."/>
            <person name="Henderson W.M."/>
            <person name="Schmieder P."/>
            <person name="Williams S.M."/>
            <person name="Lauderdale J.D."/>
            <person name="Wilde H.D."/>
            <person name="Gerrin W."/>
            <person name="Kust A."/>
            <person name="Washington J.W."/>
            <person name="Wagner C."/>
            <person name="Geier B."/>
            <person name="Liebeke M."/>
            <person name="Enke H."/>
            <person name="Niedermeyer T.H.J."/>
            <person name="Wilde S.B."/>
        </authorList>
    </citation>
    <scope>NUCLEOTIDE SEQUENCE [LARGE SCALE GENOMIC DNA]</scope>
    <source>
        <strain evidence="7">Thurmond2011</strain>
    </source>
</reference>
<evidence type="ECO:0000259" key="5">
    <source>
        <dbReference type="PROSITE" id="PS50111"/>
    </source>
</evidence>
<dbReference type="CDD" id="cd19410">
    <property type="entry name" value="HK9-like_sensor"/>
    <property type="match status" value="1"/>
</dbReference>
<keyword evidence="4" id="KW-0472">Membrane</keyword>
<evidence type="ECO:0000313" key="6">
    <source>
        <dbReference type="EMBL" id="MDR9898162.1"/>
    </source>
</evidence>
<dbReference type="RefSeq" id="WP_208351525.1">
    <property type="nucleotide sequence ID" value="NZ_JAALHA020000016.1"/>
</dbReference>
<dbReference type="PANTHER" id="PTHR32089">
    <property type="entry name" value="METHYL-ACCEPTING CHEMOTAXIS PROTEIN MCPB"/>
    <property type="match status" value="1"/>
</dbReference>
<comment type="caution">
    <text evidence="6">The sequence shown here is derived from an EMBL/GenBank/DDBJ whole genome shotgun (WGS) entry which is preliminary data.</text>
</comment>
<dbReference type="AlphaFoldDB" id="A0AAP5IAV8"/>
<dbReference type="SMART" id="SM00283">
    <property type="entry name" value="MA"/>
    <property type="match status" value="1"/>
</dbReference>
<accession>A0AAP5IAV8</accession>
<feature type="transmembrane region" description="Helical" evidence="4">
    <location>
        <begin position="16"/>
        <end position="37"/>
    </location>
</feature>
<evidence type="ECO:0000256" key="3">
    <source>
        <dbReference type="PROSITE-ProRule" id="PRU00284"/>
    </source>
</evidence>
<name>A0AAP5IAV8_9CYAN</name>
<dbReference type="EMBL" id="JAALHA020000016">
    <property type="protein sequence ID" value="MDR9898162.1"/>
    <property type="molecule type" value="Genomic_DNA"/>
</dbReference>
<protein>
    <submittedName>
        <fullName evidence="6">Methyl-accepting chemotaxis protein</fullName>
    </submittedName>
</protein>
<feature type="transmembrane region" description="Helical" evidence="4">
    <location>
        <begin position="195"/>
        <end position="217"/>
    </location>
</feature>
<dbReference type="InterPro" id="IPR004089">
    <property type="entry name" value="MCPsignal_dom"/>
</dbReference>
<sequence>MPERKNVKHPLKVDQIVPIGFGIVLILIGIVITISQISKAKLIKMQLANAQKFEVKELLAQIENDLIDGETEQRGYLITRDENYLERYEARRNTFKRHAESLKQLVNSEQSQVTTTNEIVNIAQKKFAELDEAIALKKLGKDQEVLAVLQSKKGQQITDSLKAKLVQMNQQHQQILAQTKQASDQFQQFSTILDWGGWVVSVAAGISISFYVVRWIMQPINEAANAVSTSSTNIAATILQQERTIVQQSASVNQTTATVEQVGAFATESAKQAETSAEGVQQALTLTEKGVSTVALTVDGISELRNQVMAIAGQAAHLSQQTSQISKVSLLVAKFATQTNILALNAEVEAVKAGEEATGFGMIAKEIRNLADQSNESAAQISLLVDQVQGAIDSTVLVTQEGTRKADDGIKLAQETGDAFTNIADAVKNIFFNNEKIVLTAKQQAAAVQQIISAMNNINLGAKETAVAITQIKNATVELNETVQNLQDLI</sequence>
<evidence type="ECO:0000256" key="2">
    <source>
        <dbReference type="ARBA" id="ARBA00029447"/>
    </source>
</evidence>
<evidence type="ECO:0000313" key="7">
    <source>
        <dbReference type="Proteomes" id="UP000667802"/>
    </source>
</evidence>
<dbReference type="InterPro" id="IPR007891">
    <property type="entry name" value="CHASE3"/>
</dbReference>
<keyword evidence="4" id="KW-1133">Transmembrane helix</keyword>
<keyword evidence="7" id="KW-1185">Reference proteome</keyword>
<dbReference type="Pfam" id="PF00015">
    <property type="entry name" value="MCPsignal"/>
    <property type="match status" value="1"/>
</dbReference>
<dbReference type="GO" id="GO:0004888">
    <property type="term" value="F:transmembrane signaling receptor activity"/>
    <property type="evidence" value="ECO:0007669"/>
    <property type="project" value="InterPro"/>
</dbReference>
<dbReference type="SUPFAM" id="SSF58104">
    <property type="entry name" value="Methyl-accepting chemotaxis protein (MCP) signaling domain"/>
    <property type="match status" value="1"/>
</dbReference>
<dbReference type="Proteomes" id="UP000667802">
    <property type="component" value="Unassembled WGS sequence"/>
</dbReference>
<keyword evidence="1 3" id="KW-0807">Transducer</keyword>
<comment type="similarity">
    <text evidence="2">Belongs to the methyl-accepting chemotaxis (MCP) protein family.</text>
</comment>
<proteinExistence type="inferred from homology"/>
<dbReference type="PRINTS" id="PR00260">
    <property type="entry name" value="CHEMTRNSDUCR"/>
</dbReference>